<gene>
    <name evidence="1" type="ORF">S01H4_28106</name>
</gene>
<proteinExistence type="predicted"/>
<evidence type="ECO:0000313" key="1">
    <source>
        <dbReference type="EMBL" id="GAG82315.1"/>
    </source>
</evidence>
<comment type="caution">
    <text evidence="1">The sequence shown here is derived from an EMBL/GenBank/DDBJ whole genome shotgun (WGS) entry which is preliminary data.</text>
</comment>
<reference evidence="1" key="1">
    <citation type="journal article" date="2014" name="Front. Microbiol.">
        <title>High frequency of phylogenetically diverse reductive dehalogenase-homologous genes in deep subseafloor sedimentary metagenomes.</title>
        <authorList>
            <person name="Kawai M."/>
            <person name="Futagami T."/>
            <person name="Toyoda A."/>
            <person name="Takaki Y."/>
            <person name="Nishi S."/>
            <person name="Hori S."/>
            <person name="Arai W."/>
            <person name="Tsubouchi T."/>
            <person name="Morono Y."/>
            <person name="Uchiyama I."/>
            <person name="Ito T."/>
            <person name="Fujiyama A."/>
            <person name="Inagaki F."/>
            <person name="Takami H."/>
        </authorList>
    </citation>
    <scope>NUCLEOTIDE SEQUENCE</scope>
    <source>
        <strain evidence="1">Expedition CK06-06</strain>
    </source>
</reference>
<name>X1AI61_9ZZZZ</name>
<dbReference type="EMBL" id="BART01013885">
    <property type="protein sequence ID" value="GAG82315.1"/>
    <property type="molecule type" value="Genomic_DNA"/>
</dbReference>
<organism evidence="1">
    <name type="scientific">marine sediment metagenome</name>
    <dbReference type="NCBI Taxonomy" id="412755"/>
    <lineage>
        <taxon>unclassified sequences</taxon>
        <taxon>metagenomes</taxon>
        <taxon>ecological metagenomes</taxon>
    </lineage>
</organism>
<accession>X1AI61</accession>
<protein>
    <submittedName>
        <fullName evidence="1">Uncharacterized protein</fullName>
    </submittedName>
</protein>
<feature type="non-terminal residue" evidence="1">
    <location>
        <position position="1"/>
    </location>
</feature>
<sequence>EDAKKLIMDMGYNEDEADYLTTYESYKKDKGLQDLLLKNIQSRFEGNLLSEAETRERLNTINLSGNHIEILIDKWKINRFEDMKIPSKADLGKFFSPKWWYFYCAK</sequence>
<dbReference type="AlphaFoldDB" id="X1AI61"/>